<sequence length="324" mass="35615">MILVTAFVSVALAAYVRATIPGLYYLSDYHVGSEFLKAFQFQAIADPTHGRVNYVNESIALAKNLTYASWDSFVMRADHTTVLNASDPGRDSVRIMSYKTYTTHVVIFDIRHMPQGCATWPAAWETGANNWPYEGEVDILEGVNDVAPNSMTLHTGPGCTMPATNRTQTGCAWTTETTDCNAFDNYNAGCGVSAPSMNSYGPAFNENGGGWYAMERTNAYIKIWFWPRNDRSVPLDVSLPIASPIIDPKLWGTPTAYFPNSTSCDLAEEFGENNIIINLTLCGDWAGAVFNSDGCPGDCVTYVDENPAAFINAYWDLASVRVYE</sequence>
<feature type="signal peptide" evidence="1">
    <location>
        <begin position="1"/>
        <end position="18"/>
    </location>
</feature>
<dbReference type="EMBL" id="KB469304">
    <property type="protein sequence ID" value="EPQ53891.1"/>
    <property type="molecule type" value="Genomic_DNA"/>
</dbReference>
<accession>S7Q1N7</accession>
<keyword evidence="1" id="KW-0732">Signal</keyword>
<gene>
    <name evidence="3" type="ORF">GLOTRDRAFT_44523</name>
</gene>
<dbReference type="Proteomes" id="UP000030669">
    <property type="component" value="Unassembled WGS sequence"/>
</dbReference>
<reference evidence="3 4" key="1">
    <citation type="journal article" date="2012" name="Science">
        <title>The Paleozoic origin of enzymatic lignin decomposition reconstructed from 31 fungal genomes.</title>
        <authorList>
            <person name="Floudas D."/>
            <person name="Binder M."/>
            <person name="Riley R."/>
            <person name="Barry K."/>
            <person name="Blanchette R.A."/>
            <person name="Henrissat B."/>
            <person name="Martinez A.T."/>
            <person name="Otillar R."/>
            <person name="Spatafora J.W."/>
            <person name="Yadav J.S."/>
            <person name="Aerts A."/>
            <person name="Benoit I."/>
            <person name="Boyd A."/>
            <person name="Carlson A."/>
            <person name="Copeland A."/>
            <person name="Coutinho P.M."/>
            <person name="de Vries R.P."/>
            <person name="Ferreira P."/>
            <person name="Findley K."/>
            <person name="Foster B."/>
            <person name="Gaskell J."/>
            <person name="Glotzer D."/>
            <person name="Gorecki P."/>
            <person name="Heitman J."/>
            <person name="Hesse C."/>
            <person name="Hori C."/>
            <person name="Igarashi K."/>
            <person name="Jurgens J.A."/>
            <person name="Kallen N."/>
            <person name="Kersten P."/>
            <person name="Kohler A."/>
            <person name="Kuees U."/>
            <person name="Kumar T.K.A."/>
            <person name="Kuo A."/>
            <person name="LaButti K."/>
            <person name="Larrondo L.F."/>
            <person name="Lindquist E."/>
            <person name="Ling A."/>
            <person name="Lombard V."/>
            <person name="Lucas S."/>
            <person name="Lundell T."/>
            <person name="Martin R."/>
            <person name="McLaughlin D.J."/>
            <person name="Morgenstern I."/>
            <person name="Morin E."/>
            <person name="Murat C."/>
            <person name="Nagy L.G."/>
            <person name="Nolan M."/>
            <person name="Ohm R.A."/>
            <person name="Patyshakuliyeva A."/>
            <person name="Rokas A."/>
            <person name="Ruiz-Duenas F.J."/>
            <person name="Sabat G."/>
            <person name="Salamov A."/>
            <person name="Samejima M."/>
            <person name="Schmutz J."/>
            <person name="Slot J.C."/>
            <person name="St John F."/>
            <person name="Stenlid J."/>
            <person name="Sun H."/>
            <person name="Sun S."/>
            <person name="Syed K."/>
            <person name="Tsang A."/>
            <person name="Wiebenga A."/>
            <person name="Young D."/>
            <person name="Pisabarro A."/>
            <person name="Eastwood D.C."/>
            <person name="Martin F."/>
            <person name="Cullen D."/>
            <person name="Grigoriev I.V."/>
            <person name="Hibbett D.S."/>
        </authorList>
    </citation>
    <scope>NUCLEOTIDE SEQUENCE [LARGE SCALE GENOMIC DNA]</scope>
    <source>
        <strain evidence="3 4">ATCC 11539</strain>
    </source>
</reference>
<dbReference type="GO" id="GO:0009251">
    <property type="term" value="P:glucan catabolic process"/>
    <property type="evidence" value="ECO:0007669"/>
    <property type="project" value="TreeGrafter"/>
</dbReference>
<dbReference type="GeneID" id="19306282"/>
<dbReference type="InterPro" id="IPR050546">
    <property type="entry name" value="Glycosyl_Hydrlase_16"/>
</dbReference>
<dbReference type="Pfam" id="PF26113">
    <property type="entry name" value="GH16_XgeA"/>
    <property type="match status" value="1"/>
</dbReference>
<feature type="chain" id="PRO_5004555731" evidence="1">
    <location>
        <begin position="19"/>
        <end position="324"/>
    </location>
</feature>
<dbReference type="GO" id="GO:0004553">
    <property type="term" value="F:hydrolase activity, hydrolyzing O-glycosyl compounds"/>
    <property type="evidence" value="ECO:0007669"/>
    <property type="project" value="InterPro"/>
</dbReference>
<dbReference type="OrthoDB" id="192832at2759"/>
<dbReference type="InterPro" id="IPR000757">
    <property type="entry name" value="Beta-glucanase-like"/>
</dbReference>
<dbReference type="PROSITE" id="PS51762">
    <property type="entry name" value="GH16_2"/>
    <property type="match status" value="1"/>
</dbReference>
<protein>
    <submittedName>
        <fullName evidence="3">Glycoside hydrolase family 16 protein</fullName>
    </submittedName>
</protein>
<dbReference type="CDD" id="cd02181">
    <property type="entry name" value="GH16_fungal_Lam16A_glucanase"/>
    <property type="match status" value="1"/>
</dbReference>
<dbReference type="eggNOG" id="ENOG502QUM3">
    <property type="taxonomic scope" value="Eukaryota"/>
</dbReference>
<dbReference type="InterPro" id="IPR013320">
    <property type="entry name" value="ConA-like_dom_sf"/>
</dbReference>
<name>S7Q1N7_GLOTA</name>
<dbReference type="HOGENOM" id="CLU_016972_1_1_1"/>
<dbReference type="PANTHER" id="PTHR10963">
    <property type="entry name" value="GLYCOSYL HYDROLASE-RELATED"/>
    <property type="match status" value="1"/>
</dbReference>
<proteinExistence type="predicted"/>
<dbReference type="PANTHER" id="PTHR10963:SF24">
    <property type="entry name" value="GLYCOSIDASE C21B10.07-RELATED"/>
    <property type="match status" value="1"/>
</dbReference>
<dbReference type="RefSeq" id="XP_007867248.1">
    <property type="nucleotide sequence ID" value="XM_007869057.1"/>
</dbReference>
<evidence type="ECO:0000313" key="3">
    <source>
        <dbReference type="EMBL" id="EPQ53891.1"/>
    </source>
</evidence>
<evidence type="ECO:0000256" key="1">
    <source>
        <dbReference type="SAM" id="SignalP"/>
    </source>
</evidence>
<feature type="domain" description="GH16" evidence="2">
    <location>
        <begin position="13"/>
        <end position="294"/>
    </location>
</feature>
<dbReference type="OMA" id="WETQESI"/>
<keyword evidence="3" id="KW-0378">Hydrolase</keyword>
<dbReference type="SUPFAM" id="SSF49899">
    <property type="entry name" value="Concanavalin A-like lectins/glucanases"/>
    <property type="match status" value="1"/>
</dbReference>
<keyword evidence="4" id="KW-1185">Reference proteome</keyword>
<organism evidence="3 4">
    <name type="scientific">Gloeophyllum trabeum (strain ATCC 11539 / FP-39264 / Madison 617)</name>
    <name type="common">Brown rot fungus</name>
    <dbReference type="NCBI Taxonomy" id="670483"/>
    <lineage>
        <taxon>Eukaryota</taxon>
        <taxon>Fungi</taxon>
        <taxon>Dikarya</taxon>
        <taxon>Basidiomycota</taxon>
        <taxon>Agaricomycotina</taxon>
        <taxon>Agaricomycetes</taxon>
        <taxon>Gloeophyllales</taxon>
        <taxon>Gloeophyllaceae</taxon>
        <taxon>Gloeophyllum</taxon>
    </lineage>
</organism>
<evidence type="ECO:0000259" key="2">
    <source>
        <dbReference type="PROSITE" id="PS51762"/>
    </source>
</evidence>
<dbReference type="KEGG" id="gtr:GLOTRDRAFT_44523"/>
<dbReference type="AlphaFoldDB" id="S7Q1N7"/>
<evidence type="ECO:0000313" key="4">
    <source>
        <dbReference type="Proteomes" id="UP000030669"/>
    </source>
</evidence>
<dbReference type="Gene3D" id="2.60.120.200">
    <property type="match status" value="1"/>
</dbReference>